<comment type="caution">
    <text evidence="2">The sequence shown here is derived from an EMBL/GenBank/DDBJ whole genome shotgun (WGS) entry which is preliminary data.</text>
</comment>
<dbReference type="Proteomes" id="UP001362999">
    <property type="component" value="Unassembled WGS sequence"/>
</dbReference>
<reference evidence="2 3" key="1">
    <citation type="journal article" date="2024" name="J Genomics">
        <title>Draft genome sequencing and assembly of Favolaschia claudopus CIRM-BRFM 2984 isolated from oak limbs.</title>
        <authorList>
            <person name="Navarro D."/>
            <person name="Drula E."/>
            <person name="Chaduli D."/>
            <person name="Cazenave R."/>
            <person name="Ahrendt S."/>
            <person name="Wang J."/>
            <person name="Lipzen A."/>
            <person name="Daum C."/>
            <person name="Barry K."/>
            <person name="Grigoriev I.V."/>
            <person name="Favel A."/>
            <person name="Rosso M.N."/>
            <person name="Martin F."/>
        </authorList>
    </citation>
    <scope>NUCLEOTIDE SEQUENCE [LARGE SCALE GENOMIC DNA]</scope>
    <source>
        <strain evidence="2 3">CIRM-BRFM 2984</strain>
    </source>
</reference>
<dbReference type="AlphaFoldDB" id="A0AAV9ZNY0"/>
<evidence type="ECO:0000313" key="3">
    <source>
        <dbReference type="Proteomes" id="UP001362999"/>
    </source>
</evidence>
<dbReference type="EMBL" id="JAWWNJ010000127">
    <property type="protein sequence ID" value="KAK6987918.1"/>
    <property type="molecule type" value="Genomic_DNA"/>
</dbReference>
<keyword evidence="3" id="KW-1185">Reference proteome</keyword>
<gene>
    <name evidence="2" type="ORF">R3P38DRAFT_3229770</name>
</gene>
<accession>A0AAV9ZNY0</accession>
<name>A0AAV9ZNY0_9AGAR</name>
<organism evidence="2 3">
    <name type="scientific">Favolaschia claudopus</name>
    <dbReference type="NCBI Taxonomy" id="2862362"/>
    <lineage>
        <taxon>Eukaryota</taxon>
        <taxon>Fungi</taxon>
        <taxon>Dikarya</taxon>
        <taxon>Basidiomycota</taxon>
        <taxon>Agaricomycotina</taxon>
        <taxon>Agaricomycetes</taxon>
        <taxon>Agaricomycetidae</taxon>
        <taxon>Agaricales</taxon>
        <taxon>Marasmiineae</taxon>
        <taxon>Mycenaceae</taxon>
        <taxon>Favolaschia</taxon>
    </lineage>
</organism>
<protein>
    <submittedName>
        <fullName evidence="2">Uncharacterized protein</fullName>
    </submittedName>
</protein>
<feature type="region of interest" description="Disordered" evidence="1">
    <location>
        <begin position="144"/>
        <end position="173"/>
    </location>
</feature>
<sequence>MSFDPYAVSPKRFISRLERAFLAAWSTTHVETNCAMVVNITYKSAEHGSKATPCRNVPVVCKLCYPDEPRPGASQRAQWRYNMPEHLSTAHPEYASPLNPGGARLPHEVWESMKVEEAEELALGIPKVSIPAVFAEIAAPNEGVDRSNVVGRKRAKKNNVATGPRKTSKTVVS</sequence>
<evidence type="ECO:0000313" key="2">
    <source>
        <dbReference type="EMBL" id="KAK6987918.1"/>
    </source>
</evidence>
<proteinExistence type="predicted"/>
<evidence type="ECO:0000256" key="1">
    <source>
        <dbReference type="SAM" id="MobiDB-lite"/>
    </source>
</evidence>